<name>A0ABU6NYB4_9BACI</name>
<evidence type="ECO:0000256" key="1">
    <source>
        <dbReference type="SAM" id="Phobius"/>
    </source>
</evidence>
<evidence type="ECO:0008006" key="4">
    <source>
        <dbReference type="Google" id="ProtNLM"/>
    </source>
</evidence>
<dbReference type="RefSeq" id="WP_328015346.1">
    <property type="nucleotide sequence ID" value="NZ_JARTFS010000009.1"/>
</dbReference>
<gene>
    <name evidence="2" type="ORF">P9271_12300</name>
</gene>
<keyword evidence="3" id="KW-1185">Reference proteome</keyword>
<sequence length="129" mass="15136">MYMLVRPIWSSSVLLILIYAFYLFKVNLILSSIIVVLSSYFISSILVSKRKYQIANRENVKQLAELDKKVKQGIYMLALFETLAISVLINIHFFTSKSFISNILFFLGAIMLIFSHFVKNREKYKFYDI</sequence>
<keyword evidence="1" id="KW-0812">Transmembrane</keyword>
<dbReference type="EMBL" id="JARTFS010000009">
    <property type="protein sequence ID" value="MED4402097.1"/>
    <property type="molecule type" value="Genomic_DNA"/>
</dbReference>
<keyword evidence="1" id="KW-0472">Membrane</keyword>
<evidence type="ECO:0000313" key="3">
    <source>
        <dbReference type="Proteomes" id="UP001342826"/>
    </source>
</evidence>
<proteinExistence type="predicted"/>
<accession>A0ABU6NYB4</accession>
<feature type="transmembrane region" description="Helical" evidence="1">
    <location>
        <begin position="7"/>
        <end position="24"/>
    </location>
</feature>
<comment type="caution">
    <text evidence="2">The sequence shown here is derived from an EMBL/GenBank/DDBJ whole genome shotgun (WGS) entry which is preliminary data.</text>
</comment>
<feature type="transmembrane region" description="Helical" evidence="1">
    <location>
        <begin position="99"/>
        <end position="118"/>
    </location>
</feature>
<organism evidence="2 3">
    <name type="scientific">Metabacillus fastidiosus</name>
    <dbReference type="NCBI Taxonomy" id="1458"/>
    <lineage>
        <taxon>Bacteria</taxon>
        <taxon>Bacillati</taxon>
        <taxon>Bacillota</taxon>
        <taxon>Bacilli</taxon>
        <taxon>Bacillales</taxon>
        <taxon>Bacillaceae</taxon>
        <taxon>Metabacillus</taxon>
    </lineage>
</organism>
<dbReference type="Proteomes" id="UP001342826">
    <property type="component" value="Unassembled WGS sequence"/>
</dbReference>
<feature type="transmembrane region" description="Helical" evidence="1">
    <location>
        <begin position="74"/>
        <end position="93"/>
    </location>
</feature>
<feature type="transmembrane region" description="Helical" evidence="1">
    <location>
        <begin position="30"/>
        <end position="47"/>
    </location>
</feature>
<protein>
    <recommendedName>
        <fullName evidence="4">DUF2178 domain-containing protein</fullName>
    </recommendedName>
</protein>
<reference evidence="2 3" key="1">
    <citation type="submission" date="2023-03" db="EMBL/GenBank/DDBJ databases">
        <title>Bacillus Genome Sequencing.</title>
        <authorList>
            <person name="Dunlap C."/>
        </authorList>
    </citation>
    <scope>NUCLEOTIDE SEQUENCE [LARGE SCALE GENOMIC DNA]</scope>
    <source>
        <strain evidence="2 3">NRS-1717</strain>
    </source>
</reference>
<evidence type="ECO:0000313" key="2">
    <source>
        <dbReference type="EMBL" id="MED4402097.1"/>
    </source>
</evidence>
<keyword evidence="1" id="KW-1133">Transmembrane helix</keyword>